<dbReference type="AlphaFoldDB" id="A0AAW2JZL5"/>
<evidence type="ECO:0000313" key="6">
    <source>
        <dbReference type="EMBL" id="KAL0299452.1"/>
    </source>
</evidence>
<dbReference type="GO" id="GO:0046983">
    <property type="term" value="F:protein dimerization activity"/>
    <property type="evidence" value="ECO:0007669"/>
    <property type="project" value="InterPro"/>
</dbReference>
<comment type="subcellular location">
    <subcellularLocation>
        <location evidence="1">Nucleus</location>
    </subcellularLocation>
</comment>
<organism evidence="6">
    <name type="scientific">Sesamum radiatum</name>
    <name type="common">Black benniseed</name>
    <dbReference type="NCBI Taxonomy" id="300843"/>
    <lineage>
        <taxon>Eukaryota</taxon>
        <taxon>Viridiplantae</taxon>
        <taxon>Streptophyta</taxon>
        <taxon>Embryophyta</taxon>
        <taxon>Tracheophyta</taxon>
        <taxon>Spermatophyta</taxon>
        <taxon>Magnoliopsida</taxon>
        <taxon>eudicotyledons</taxon>
        <taxon>Gunneridae</taxon>
        <taxon>Pentapetalae</taxon>
        <taxon>asterids</taxon>
        <taxon>lamiids</taxon>
        <taxon>Lamiales</taxon>
        <taxon>Pedaliaceae</taxon>
        <taxon>Sesamum</taxon>
    </lineage>
</organism>
<comment type="caution">
    <text evidence="6">The sequence shown here is derived from an EMBL/GenBank/DDBJ whole genome shotgun (WGS) entry which is preliminary data.</text>
</comment>
<evidence type="ECO:0000256" key="4">
    <source>
        <dbReference type="ARBA" id="ARBA00023242"/>
    </source>
</evidence>
<evidence type="ECO:0000259" key="5">
    <source>
        <dbReference type="PROSITE" id="PS50888"/>
    </source>
</evidence>
<evidence type="ECO:0000256" key="1">
    <source>
        <dbReference type="ARBA" id="ARBA00004123"/>
    </source>
</evidence>
<accession>A0AAW2JZL5</accession>
<name>A0AAW2JZL5_SESRA</name>
<reference evidence="6" key="1">
    <citation type="submission" date="2020-06" db="EMBL/GenBank/DDBJ databases">
        <authorList>
            <person name="Li T."/>
            <person name="Hu X."/>
            <person name="Zhang T."/>
            <person name="Song X."/>
            <person name="Zhang H."/>
            <person name="Dai N."/>
            <person name="Sheng W."/>
            <person name="Hou X."/>
            <person name="Wei L."/>
        </authorList>
    </citation>
    <scope>NUCLEOTIDE SEQUENCE</scope>
    <source>
        <strain evidence="6">G02</strain>
        <tissue evidence="6">Leaf</tissue>
    </source>
</reference>
<evidence type="ECO:0000256" key="3">
    <source>
        <dbReference type="ARBA" id="ARBA00023163"/>
    </source>
</evidence>
<dbReference type="InterPro" id="IPR036638">
    <property type="entry name" value="HLH_DNA-bd_sf"/>
</dbReference>
<dbReference type="Pfam" id="PF00010">
    <property type="entry name" value="HLH"/>
    <property type="match status" value="1"/>
</dbReference>
<protein>
    <submittedName>
        <fullName evidence="6">Transcription factor</fullName>
    </submittedName>
</protein>
<keyword evidence="3" id="KW-0804">Transcription</keyword>
<dbReference type="GO" id="GO:0090575">
    <property type="term" value="C:RNA polymerase II transcription regulator complex"/>
    <property type="evidence" value="ECO:0007669"/>
    <property type="project" value="TreeGrafter"/>
</dbReference>
<dbReference type="PROSITE" id="PS50888">
    <property type="entry name" value="BHLH"/>
    <property type="match status" value="1"/>
</dbReference>
<reference evidence="6" key="2">
    <citation type="journal article" date="2024" name="Plant">
        <title>Genomic evolution and insights into agronomic trait innovations of Sesamum species.</title>
        <authorList>
            <person name="Miao H."/>
            <person name="Wang L."/>
            <person name="Qu L."/>
            <person name="Liu H."/>
            <person name="Sun Y."/>
            <person name="Le M."/>
            <person name="Wang Q."/>
            <person name="Wei S."/>
            <person name="Zheng Y."/>
            <person name="Lin W."/>
            <person name="Duan Y."/>
            <person name="Cao H."/>
            <person name="Xiong S."/>
            <person name="Wang X."/>
            <person name="Wei L."/>
            <person name="Li C."/>
            <person name="Ma Q."/>
            <person name="Ju M."/>
            <person name="Zhao R."/>
            <person name="Li G."/>
            <person name="Mu C."/>
            <person name="Tian Q."/>
            <person name="Mei H."/>
            <person name="Zhang T."/>
            <person name="Gao T."/>
            <person name="Zhang H."/>
        </authorList>
    </citation>
    <scope>NUCLEOTIDE SEQUENCE</scope>
    <source>
        <strain evidence="6">G02</strain>
    </source>
</reference>
<dbReference type="InterPro" id="IPR015660">
    <property type="entry name" value="MASH1/Ascl1a-like"/>
</dbReference>
<dbReference type="PANTHER" id="PTHR13935:SF155">
    <property type="entry name" value="TRANSCRIPTION FACTOR BHLH120-LIKE"/>
    <property type="match status" value="1"/>
</dbReference>
<proteinExistence type="predicted"/>
<gene>
    <name evidence="6" type="ORF">Sradi_6605000</name>
</gene>
<dbReference type="Gene3D" id="4.10.280.10">
    <property type="entry name" value="Helix-loop-helix DNA-binding domain"/>
    <property type="match status" value="1"/>
</dbReference>
<dbReference type="InterPro" id="IPR011598">
    <property type="entry name" value="bHLH_dom"/>
</dbReference>
<keyword evidence="2" id="KW-0805">Transcription regulation</keyword>
<dbReference type="GO" id="GO:0000977">
    <property type="term" value="F:RNA polymerase II transcription regulatory region sequence-specific DNA binding"/>
    <property type="evidence" value="ECO:0007669"/>
    <property type="project" value="TreeGrafter"/>
</dbReference>
<dbReference type="SUPFAM" id="SSF47459">
    <property type="entry name" value="HLH, helix-loop-helix DNA-binding domain"/>
    <property type="match status" value="1"/>
</dbReference>
<dbReference type="EMBL" id="JACGWJ010000031">
    <property type="protein sequence ID" value="KAL0299452.1"/>
    <property type="molecule type" value="Genomic_DNA"/>
</dbReference>
<dbReference type="CDD" id="cd18914">
    <property type="entry name" value="bHLH_AtORG2_like"/>
    <property type="match status" value="1"/>
</dbReference>
<dbReference type="PANTHER" id="PTHR13935">
    <property type="entry name" value="ACHAETE-SCUTE TRANSCRIPTION FACTOR-RELATED"/>
    <property type="match status" value="1"/>
</dbReference>
<dbReference type="SMART" id="SM00353">
    <property type="entry name" value="HLH"/>
    <property type="match status" value="1"/>
</dbReference>
<feature type="domain" description="BHLH" evidence="5">
    <location>
        <begin position="67"/>
        <end position="119"/>
    </location>
</feature>
<sequence>MDSSFFLQLQQDDELSIGNSKFSITYAGSTIWDDVGSGTDIYLGDHVRNLDKLPKEFEGGFADQDLRKKITHREIERQRRQEMSTLYSSLRSVLPPDYLKGKRSTSDQIHEAAKYITYLQNNVRELGGKRDKLKRSLENHELVQSEKAGSSSKILPNIVVTVQTCSVGVEVQISGDVLAEGLILPLSRILKVMLEEGLVVVCCNWTNYDGRLCYVIQSEVVDYRGIDLQKLQSKLTRMINTLIDVKQ</sequence>
<keyword evidence="4" id="KW-0539">Nucleus</keyword>
<evidence type="ECO:0000256" key="2">
    <source>
        <dbReference type="ARBA" id="ARBA00023015"/>
    </source>
</evidence>
<dbReference type="GO" id="GO:0000981">
    <property type="term" value="F:DNA-binding transcription factor activity, RNA polymerase II-specific"/>
    <property type="evidence" value="ECO:0007669"/>
    <property type="project" value="TreeGrafter"/>
</dbReference>